<feature type="transmembrane region" description="Helical" evidence="7">
    <location>
        <begin position="110"/>
        <end position="128"/>
    </location>
</feature>
<dbReference type="PANTHER" id="PTHR16133">
    <property type="entry name" value="SOLUTE CARRIER FAMILY 39 ZINC TRANSPORTER , MEMBER 9-RELATED"/>
    <property type="match status" value="1"/>
</dbReference>
<evidence type="ECO:0000256" key="6">
    <source>
        <dbReference type="ARBA" id="ARBA00023136"/>
    </source>
</evidence>
<feature type="transmembrane region" description="Helical" evidence="7">
    <location>
        <begin position="77"/>
        <end position="98"/>
    </location>
</feature>
<sequence>AASATSRFDVELIVFLAIILHKAPAAFGLVSFLISDGVDRKRIRRHLLIFSLAAPLMAIFTFVLLKSGIRDAYSVDSTGIAMLFSAGTFLFVATVHVLPEVQSHYDDKQFSPMELLILIIGCCFPIVLSMGHKH</sequence>
<dbReference type="GO" id="GO:0000139">
    <property type="term" value="C:Golgi membrane"/>
    <property type="evidence" value="ECO:0007669"/>
    <property type="project" value="UniProtKB-SubCell"/>
</dbReference>
<evidence type="ECO:0000256" key="2">
    <source>
        <dbReference type="ARBA" id="ARBA00004394"/>
    </source>
</evidence>
<organism evidence="8 9">
    <name type="scientific">Rotaria socialis</name>
    <dbReference type="NCBI Taxonomy" id="392032"/>
    <lineage>
        <taxon>Eukaryota</taxon>
        <taxon>Metazoa</taxon>
        <taxon>Spiralia</taxon>
        <taxon>Gnathifera</taxon>
        <taxon>Rotifera</taxon>
        <taxon>Eurotatoria</taxon>
        <taxon>Bdelloidea</taxon>
        <taxon>Philodinida</taxon>
        <taxon>Philodinidae</taxon>
        <taxon>Rotaria</taxon>
    </lineage>
</organism>
<dbReference type="InterPro" id="IPR045891">
    <property type="entry name" value="ZIP9"/>
</dbReference>
<keyword evidence="5" id="KW-0333">Golgi apparatus</keyword>
<evidence type="ECO:0000256" key="3">
    <source>
        <dbReference type="ARBA" id="ARBA00022692"/>
    </source>
</evidence>
<accession>A0A821HMI8</accession>
<evidence type="ECO:0000313" key="8">
    <source>
        <dbReference type="EMBL" id="CAF4687034.1"/>
    </source>
</evidence>
<dbReference type="PANTHER" id="PTHR16133:SF0">
    <property type="entry name" value="ZINC_IRON REGULATED TRANSPORTER-RELATED PROTEIN 102B, ISOFORM E"/>
    <property type="match status" value="1"/>
</dbReference>
<feature type="non-terminal residue" evidence="8">
    <location>
        <position position="1"/>
    </location>
</feature>
<name>A0A821HMI8_9BILA</name>
<evidence type="ECO:0000256" key="5">
    <source>
        <dbReference type="ARBA" id="ARBA00023034"/>
    </source>
</evidence>
<dbReference type="Proteomes" id="UP000663873">
    <property type="component" value="Unassembled WGS sequence"/>
</dbReference>
<dbReference type="EMBL" id="CAJOBP010033355">
    <property type="protein sequence ID" value="CAF4687034.1"/>
    <property type="molecule type" value="Genomic_DNA"/>
</dbReference>
<dbReference type="InterPro" id="IPR003689">
    <property type="entry name" value="ZIP"/>
</dbReference>
<dbReference type="GO" id="GO:0046873">
    <property type="term" value="F:metal ion transmembrane transporter activity"/>
    <property type="evidence" value="ECO:0007669"/>
    <property type="project" value="InterPro"/>
</dbReference>
<evidence type="ECO:0000256" key="7">
    <source>
        <dbReference type="SAM" id="Phobius"/>
    </source>
</evidence>
<dbReference type="AlphaFoldDB" id="A0A821HMI8"/>
<gene>
    <name evidence="8" type="ORF">UJA718_LOCUS35551</name>
</gene>
<feature type="transmembrane region" description="Helical" evidence="7">
    <location>
        <begin position="47"/>
        <end position="65"/>
    </location>
</feature>
<evidence type="ECO:0000256" key="4">
    <source>
        <dbReference type="ARBA" id="ARBA00022989"/>
    </source>
</evidence>
<proteinExistence type="predicted"/>
<keyword evidence="9" id="KW-1185">Reference proteome</keyword>
<evidence type="ECO:0000256" key="1">
    <source>
        <dbReference type="ARBA" id="ARBA00004127"/>
    </source>
</evidence>
<dbReference type="GO" id="GO:0006829">
    <property type="term" value="P:zinc ion transport"/>
    <property type="evidence" value="ECO:0007669"/>
    <property type="project" value="InterPro"/>
</dbReference>
<keyword evidence="4 7" id="KW-1133">Transmembrane helix</keyword>
<dbReference type="Pfam" id="PF02535">
    <property type="entry name" value="Zip"/>
    <property type="match status" value="1"/>
</dbReference>
<feature type="transmembrane region" description="Helical" evidence="7">
    <location>
        <begin position="12"/>
        <end position="35"/>
    </location>
</feature>
<comment type="subcellular location">
    <subcellularLocation>
        <location evidence="1">Endomembrane system</location>
        <topology evidence="1">Multi-pass membrane protein</topology>
    </subcellularLocation>
    <subcellularLocation>
        <location evidence="2">Golgi apparatus membrane</location>
    </subcellularLocation>
</comment>
<evidence type="ECO:0008006" key="10">
    <source>
        <dbReference type="Google" id="ProtNLM"/>
    </source>
</evidence>
<reference evidence="8" key="1">
    <citation type="submission" date="2021-02" db="EMBL/GenBank/DDBJ databases">
        <authorList>
            <person name="Nowell W R."/>
        </authorList>
    </citation>
    <scope>NUCLEOTIDE SEQUENCE</scope>
</reference>
<protein>
    <recommendedName>
        <fullName evidence="10">Zinc transporter ZIP9</fullName>
    </recommendedName>
</protein>
<evidence type="ECO:0000313" key="9">
    <source>
        <dbReference type="Proteomes" id="UP000663873"/>
    </source>
</evidence>
<comment type="caution">
    <text evidence="8">The sequence shown here is derived from an EMBL/GenBank/DDBJ whole genome shotgun (WGS) entry which is preliminary data.</text>
</comment>
<keyword evidence="3 7" id="KW-0812">Transmembrane</keyword>
<keyword evidence="6 7" id="KW-0472">Membrane</keyword>